<protein>
    <recommendedName>
        <fullName evidence="4">Lipoxygenase domain-containing protein</fullName>
    </recommendedName>
</protein>
<keyword evidence="3" id="KW-1185">Reference proteome</keyword>
<dbReference type="Proteomes" id="UP000576082">
    <property type="component" value="Unassembled WGS sequence"/>
</dbReference>
<feature type="region of interest" description="Disordered" evidence="1">
    <location>
        <begin position="29"/>
        <end position="50"/>
    </location>
</feature>
<proteinExistence type="predicted"/>
<evidence type="ECO:0000313" key="2">
    <source>
        <dbReference type="EMBL" id="NME69826.1"/>
    </source>
</evidence>
<name>A0A7X9RW57_9BACT</name>
<dbReference type="EMBL" id="JABANE010000049">
    <property type="protein sequence ID" value="NME69826.1"/>
    <property type="molecule type" value="Genomic_DNA"/>
</dbReference>
<dbReference type="InterPro" id="IPR036226">
    <property type="entry name" value="LipOase_C_sf"/>
</dbReference>
<dbReference type="AlphaFoldDB" id="A0A7X9RW57"/>
<organism evidence="2 3">
    <name type="scientific">Flammeovirga aprica JL-4</name>
    <dbReference type="NCBI Taxonomy" id="694437"/>
    <lineage>
        <taxon>Bacteria</taxon>
        <taxon>Pseudomonadati</taxon>
        <taxon>Bacteroidota</taxon>
        <taxon>Cytophagia</taxon>
        <taxon>Cytophagales</taxon>
        <taxon>Flammeovirgaceae</taxon>
        <taxon>Flammeovirga</taxon>
    </lineage>
</organism>
<comment type="caution">
    <text evidence="2">The sequence shown here is derived from an EMBL/GenBank/DDBJ whole genome shotgun (WGS) entry which is preliminary data.</text>
</comment>
<gene>
    <name evidence="2" type="ORF">HHU12_17755</name>
</gene>
<dbReference type="SUPFAM" id="SSF48484">
    <property type="entry name" value="Lipoxigenase"/>
    <property type="match status" value="1"/>
</dbReference>
<evidence type="ECO:0000313" key="3">
    <source>
        <dbReference type="Proteomes" id="UP000576082"/>
    </source>
</evidence>
<reference evidence="2 3" key="1">
    <citation type="submission" date="2020-04" db="EMBL/GenBank/DDBJ databases">
        <title>Flammeovirga sp. SR4, a novel species isolated from seawater.</title>
        <authorList>
            <person name="Wang X."/>
        </authorList>
    </citation>
    <scope>NUCLEOTIDE SEQUENCE [LARGE SCALE GENOMIC DNA]</scope>
    <source>
        <strain evidence="2 3">ATCC 23126</strain>
    </source>
</reference>
<evidence type="ECO:0008006" key="4">
    <source>
        <dbReference type="Google" id="ProtNLM"/>
    </source>
</evidence>
<evidence type="ECO:0000256" key="1">
    <source>
        <dbReference type="SAM" id="MobiDB-lite"/>
    </source>
</evidence>
<dbReference type="Gene3D" id="1.20.245.10">
    <property type="entry name" value="Lipoxygenase-1, Domain 5"/>
    <property type="match status" value="1"/>
</dbReference>
<sequence>MQTLNQQPTSTTQQTAYYESDNLPKEAFLYQRQGPWPQPSPRNPKGEAPAVLRLPRKEKEAWKKKIGRRYFKNMWTYWPKALSYAYKHRGLHKIKDEEFNHYLGSGVFSKFLIKGLSDQKKEIFKEFLPDDFDSKEYYVIDFSLMSYTKPFEGIYATGTIVVFEKVNGELIAKLIYVDQYKDKKIVRPIDGELWELAKVYAMQGAAYKLILSEHALLHFPFDCINAISKSTLPINTIVLQLLLPHFEHTLVLNKVVLNSTASPVENDQKFPYSGFLGDGDGQRSLVACAYSGIEGNDSYNGYHYSKEIEKFDSPYYSFLLEYYNVIKKFVTEVVNVISEEELNLIKDWAKHINQWLPTFTPSDEILLKDNLIEELTMIIWDVSVAHSADHYSFAQVPSYLVPLRVRVNPEDAEKGNIDWENGMNIKDMFRYRMEREMFFKPTNVSNLFNTEYNFDLVNYSDGTKKYLKDLNAIFLRELEEVEERLKQKNIPIFIPLKEMARSIQY</sequence>
<dbReference type="RefSeq" id="WP_169658082.1">
    <property type="nucleotide sequence ID" value="NZ_JABANE010000049.1"/>
</dbReference>
<accession>A0A7X9RW57</accession>